<dbReference type="EC" id="2.4.1.21" evidence="7"/>
<dbReference type="GO" id="GO:0005978">
    <property type="term" value="P:glycogen biosynthetic process"/>
    <property type="evidence" value="ECO:0007669"/>
    <property type="project" value="UniProtKB-UniRule"/>
</dbReference>
<dbReference type="GO" id="GO:0009011">
    <property type="term" value="F:alpha-1,4-glucan glucosyltransferase (ADP-glucose donor) activity"/>
    <property type="evidence" value="ECO:0007669"/>
    <property type="project" value="UniProtKB-UniRule"/>
</dbReference>
<sequence>MKVLFATSEVYPFLKTGGLADVSLALPKVLRKNGVDVRVIMPKYKDIKYEYKMAMKHLCHFNVQLGWRNQYCGIEYLEYQGVPFYFVDNEYYFKRDGAYGYGDDDERFIFFSRSVVEAINYLDFNPDIIHCNDWHTAAIPLVLKAHYSQSFKHKDIKTIYTIHNLKYQGIFKKDILWDLLNLDDYYFTEDRLKYYDAVNLMKAGIIYSDKVTTVSKTYADEIKTSFYGEGLHGLLSAYSNKLIGIINGIDYDEYNPKTDKFLYKNYDENSFYIKRENKIELQKELNLPVNPYTIMIGMVTRLTKQKGLDLIAEVIQDILALDVQFVILGAGDTVYEDMFRYYASVYPSKISSNIKYSEELARKIYAASDLFLMPSLFEPCGIGQLIALRYGSLPIVRETGGLKDTVKPYNRFTGEGNGFSFAHYSSKEMLDIIKYAIWVYNNEKDSFDKLIYRAMTSDNSWCESAKVYVDVYKALLQ</sequence>
<evidence type="ECO:0000256" key="4">
    <source>
        <dbReference type="ARBA" id="ARBA00022676"/>
    </source>
</evidence>
<evidence type="ECO:0000256" key="5">
    <source>
        <dbReference type="ARBA" id="ARBA00022679"/>
    </source>
</evidence>
<dbReference type="PANTHER" id="PTHR45825:SF11">
    <property type="entry name" value="ALPHA AMYLASE DOMAIN-CONTAINING PROTEIN"/>
    <property type="match status" value="1"/>
</dbReference>
<evidence type="ECO:0000256" key="1">
    <source>
        <dbReference type="ARBA" id="ARBA00001478"/>
    </source>
</evidence>
<name>A0A1H5T2J5_9CLOT</name>
<keyword evidence="4 7" id="KW-0328">Glycosyltransferase</keyword>
<comment type="catalytic activity">
    <reaction evidence="1 7">
        <text>[(1-&gt;4)-alpha-D-glucosyl](n) + ADP-alpha-D-glucose = [(1-&gt;4)-alpha-D-glucosyl](n+1) + ADP + H(+)</text>
        <dbReference type="Rhea" id="RHEA:18189"/>
        <dbReference type="Rhea" id="RHEA-COMP:9584"/>
        <dbReference type="Rhea" id="RHEA-COMP:9587"/>
        <dbReference type="ChEBI" id="CHEBI:15378"/>
        <dbReference type="ChEBI" id="CHEBI:15444"/>
        <dbReference type="ChEBI" id="CHEBI:57498"/>
        <dbReference type="ChEBI" id="CHEBI:456216"/>
        <dbReference type="EC" id="2.4.1.21"/>
    </reaction>
</comment>
<gene>
    <name evidence="7" type="primary">glgA</name>
    <name evidence="10" type="ORF">SAMN05660865_00541</name>
</gene>
<evidence type="ECO:0000259" key="9">
    <source>
        <dbReference type="Pfam" id="PF08323"/>
    </source>
</evidence>
<dbReference type="Pfam" id="PF08323">
    <property type="entry name" value="Glyco_transf_5"/>
    <property type="match status" value="1"/>
</dbReference>
<dbReference type="NCBIfam" id="TIGR02095">
    <property type="entry name" value="glgA"/>
    <property type="match status" value="1"/>
</dbReference>
<dbReference type="OrthoDB" id="9808590at2"/>
<dbReference type="RefSeq" id="WP_103895546.1">
    <property type="nucleotide sequence ID" value="NZ_FNUK01000004.1"/>
</dbReference>
<organism evidence="10 11">
    <name type="scientific">Caloramator fervidus</name>
    <dbReference type="NCBI Taxonomy" id="29344"/>
    <lineage>
        <taxon>Bacteria</taxon>
        <taxon>Bacillati</taxon>
        <taxon>Bacillota</taxon>
        <taxon>Clostridia</taxon>
        <taxon>Eubacteriales</taxon>
        <taxon>Clostridiaceae</taxon>
        <taxon>Caloramator</taxon>
    </lineage>
</organism>
<comment type="function">
    <text evidence="2 7">Synthesizes alpha-1,4-glucan chains using ADP-glucose.</text>
</comment>
<evidence type="ECO:0000313" key="11">
    <source>
        <dbReference type="Proteomes" id="UP000242850"/>
    </source>
</evidence>
<comment type="similarity">
    <text evidence="3 7">Belongs to the glycosyltransferase 1 family. Bacterial/plant glycogen synthase subfamily.</text>
</comment>
<dbReference type="AlphaFoldDB" id="A0A1H5T2J5"/>
<dbReference type="Pfam" id="PF00534">
    <property type="entry name" value="Glycos_transf_1"/>
    <property type="match status" value="1"/>
</dbReference>
<dbReference type="UniPathway" id="UPA00164"/>
<evidence type="ECO:0000256" key="7">
    <source>
        <dbReference type="HAMAP-Rule" id="MF_00484"/>
    </source>
</evidence>
<dbReference type="SUPFAM" id="SSF53756">
    <property type="entry name" value="UDP-Glycosyltransferase/glycogen phosphorylase"/>
    <property type="match status" value="1"/>
</dbReference>
<dbReference type="NCBIfam" id="NF001898">
    <property type="entry name" value="PRK00654.1-1"/>
    <property type="match status" value="1"/>
</dbReference>
<dbReference type="GO" id="GO:0004373">
    <property type="term" value="F:alpha-1,4-glucan glucosyltransferase (UDP-glucose donor) activity"/>
    <property type="evidence" value="ECO:0007669"/>
    <property type="project" value="InterPro"/>
</dbReference>
<keyword evidence="6 7" id="KW-0320">Glycogen biosynthesis</keyword>
<dbReference type="InterPro" id="IPR001296">
    <property type="entry name" value="Glyco_trans_1"/>
</dbReference>
<evidence type="ECO:0000256" key="2">
    <source>
        <dbReference type="ARBA" id="ARBA00002764"/>
    </source>
</evidence>
<reference evidence="11" key="1">
    <citation type="submission" date="2016-10" db="EMBL/GenBank/DDBJ databases">
        <authorList>
            <person name="Varghese N."/>
            <person name="Submissions S."/>
        </authorList>
    </citation>
    <scope>NUCLEOTIDE SEQUENCE [LARGE SCALE GENOMIC DNA]</scope>
    <source>
        <strain evidence="11">DSM 5463</strain>
    </source>
</reference>
<dbReference type="Proteomes" id="UP000242850">
    <property type="component" value="Unassembled WGS sequence"/>
</dbReference>
<evidence type="ECO:0000256" key="3">
    <source>
        <dbReference type="ARBA" id="ARBA00010281"/>
    </source>
</evidence>
<dbReference type="HAMAP" id="MF_00484">
    <property type="entry name" value="Glycogen_synth"/>
    <property type="match status" value="1"/>
</dbReference>
<keyword evidence="11" id="KW-1185">Reference proteome</keyword>
<dbReference type="EMBL" id="FNUK01000004">
    <property type="protein sequence ID" value="SEF57010.1"/>
    <property type="molecule type" value="Genomic_DNA"/>
</dbReference>
<dbReference type="CDD" id="cd03791">
    <property type="entry name" value="GT5_Glycogen_synthase_DULL1-like"/>
    <property type="match status" value="1"/>
</dbReference>
<feature type="domain" description="Glycosyl transferase family 1" evidence="8">
    <location>
        <begin position="294"/>
        <end position="436"/>
    </location>
</feature>
<dbReference type="Gene3D" id="3.40.50.2000">
    <property type="entry name" value="Glycogen Phosphorylase B"/>
    <property type="match status" value="2"/>
</dbReference>
<evidence type="ECO:0000256" key="6">
    <source>
        <dbReference type="ARBA" id="ARBA00023056"/>
    </source>
</evidence>
<protein>
    <recommendedName>
        <fullName evidence="7">Glycogen synthase</fullName>
        <ecNumber evidence="7">2.4.1.21</ecNumber>
    </recommendedName>
    <alternativeName>
        <fullName evidence="7">Starch [bacterial glycogen] synthase</fullName>
    </alternativeName>
</protein>
<dbReference type="InterPro" id="IPR013534">
    <property type="entry name" value="Starch_synth_cat_dom"/>
</dbReference>
<dbReference type="InterPro" id="IPR011835">
    <property type="entry name" value="GS/SS"/>
</dbReference>
<comment type="pathway">
    <text evidence="7">Glycan biosynthesis; glycogen biosynthesis.</text>
</comment>
<accession>A0A1H5T2J5</accession>
<evidence type="ECO:0000259" key="8">
    <source>
        <dbReference type="Pfam" id="PF00534"/>
    </source>
</evidence>
<proteinExistence type="inferred from homology"/>
<keyword evidence="5 7" id="KW-0808">Transferase</keyword>
<feature type="domain" description="Starch synthase catalytic" evidence="9">
    <location>
        <begin position="2"/>
        <end position="236"/>
    </location>
</feature>
<feature type="binding site" evidence="7">
    <location>
        <position position="15"/>
    </location>
    <ligand>
        <name>ADP-alpha-D-glucose</name>
        <dbReference type="ChEBI" id="CHEBI:57498"/>
    </ligand>
</feature>
<dbReference type="PANTHER" id="PTHR45825">
    <property type="entry name" value="GRANULE-BOUND STARCH SYNTHASE 1, CHLOROPLASTIC/AMYLOPLASTIC"/>
    <property type="match status" value="1"/>
</dbReference>
<evidence type="ECO:0000313" key="10">
    <source>
        <dbReference type="EMBL" id="SEF57010.1"/>
    </source>
</evidence>